<feature type="transmembrane region" description="Helical" evidence="6">
    <location>
        <begin position="70"/>
        <end position="92"/>
    </location>
</feature>
<keyword evidence="5 6" id="KW-0472">Membrane</keyword>
<keyword evidence="2" id="KW-1003">Cell membrane</keyword>
<proteinExistence type="predicted"/>
<evidence type="ECO:0000256" key="6">
    <source>
        <dbReference type="SAM" id="Phobius"/>
    </source>
</evidence>
<comment type="caution">
    <text evidence="8">The sequence shown here is derived from an EMBL/GenBank/DDBJ whole genome shotgun (WGS) entry which is preliminary data.</text>
</comment>
<reference evidence="8 9" key="1">
    <citation type="journal article" date="2019" name="Int. J. Syst. Evol. Microbiol.">
        <title>The Global Catalogue of Microorganisms (GCM) 10K type strain sequencing project: providing services to taxonomists for standard genome sequencing and annotation.</title>
        <authorList>
            <consortium name="The Broad Institute Genomics Platform"/>
            <consortium name="The Broad Institute Genome Sequencing Center for Infectious Disease"/>
            <person name="Wu L."/>
            <person name="Ma J."/>
        </authorList>
    </citation>
    <scope>NUCLEOTIDE SEQUENCE [LARGE SCALE GENOMIC DNA]</scope>
    <source>
        <strain evidence="8 9">JCM 8201</strain>
    </source>
</reference>
<gene>
    <name evidence="8" type="ORF">GCM10010439_70630</name>
</gene>
<dbReference type="Proteomes" id="UP001501842">
    <property type="component" value="Unassembled WGS sequence"/>
</dbReference>
<accession>A0ABN3UT26</accession>
<evidence type="ECO:0000259" key="7">
    <source>
        <dbReference type="Pfam" id="PF13190"/>
    </source>
</evidence>
<dbReference type="RefSeq" id="WP_344457657.1">
    <property type="nucleotide sequence ID" value="NZ_BAAATZ010000037.1"/>
</dbReference>
<evidence type="ECO:0000256" key="5">
    <source>
        <dbReference type="ARBA" id="ARBA00023136"/>
    </source>
</evidence>
<feature type="domain" description="PDGLE" evidence="7">
    <location>
        <begin position="4"/>
        <end position="93"/>
    </location>
</feature>
<comment type="subcellular location">
    <subcellularLocation>
        <location evidence="1">Cell membrane</location>
    </subcellularLocation>
</comment>
<evidence type="ECO:0000313" key="8">
    <source>
        <dbReference type="EMBL" id="GAA2738069.1"/>
    </source>
</evidence>
<evidence type="ECO:0000256" key="1">
    <source>
        <dbReference type="ARBA" id="ARBA00004236"/>
    </source>
</evidence>
<organism evidence="8 9">
    <name type="scientific">Actinocorallia aurantiaca</name>
    <dbReference type="NCBI Taxonomy" id="46204"/>
    <lineage>
        <taxon>Bacteria</taxon>
        <taxon>Bacillati</taxon>
        <taxon>Actinomycetota</taxon>
        <taxon>Actinomycetes</taxon>
        <taxon>Streptosporangiales</taxon>
        <taxon>Thermomonosporaceae</taxon>
        <taxon>Actinocorallia</taxon>
    </lineage>
</organism>
<dbReference type="Pfam" id="PF13190">
    <property type="entry name" value="PDGLE"/>
    <property type="match status" value="1"/>
</dbReference>
<name>A0ABN3UT26_9ACTN</name>
<keyword evidence="3 6" id="KW-0812">Transmembrane</keyword>
<dbReference type="EMBL" id="BAAATZ010000037">
    <property type="protein sequence ID" value="GAA2738069.1"/>
    <property type="molecule type" value="Genomic_DNA"/>
</dbReference>
<sequence>MSLKRLLVLGLLVAAVLAGIVSYYASSSPDGLEKVAGDKGFNAKEEEHPLGGSPLADYGVKGVEHERASVGLAGIVGVGVVLVAGTGLFWGLRTRSRPDRQDTRKTHA</sequence>
<evidence type="ECO:0000256" key="4">
    <source>
        <dbReference type="ARBA" id="ARBA00022989"/>
    </source>
</evidence>
<dbReference type="InterPro" id="IPR025937">
    <property type="entry name" value="PDGLE_dom"/>
</dbReference>
<keyword evidence="9" id="KW-1185">Reference proteome</keyword>
<evidence type="ECO:0000313" key="9">
    <source>
        <dbReference type="Proteomes" id="UP001501842"/>
    </source>
</evidence>
<protein>
    <recommendedName>
        <fullName evidence="7">PDGLE domain-containing protein</fullName>
    </recommendedName>
</protein>
<evidence type="ECO:0000256" key="3">
    <source>
        <dbReference type="ARBA" id="ARBA00022692"/>
    </source>
</evidence>
<evidence type="ECO:0000256" key="2">
    <source>
        <dbReference type="ARBA" id="ARBA00022475"/>
    </source>
</evidence>
<keyword evidence="4 6" id="KW-1133">Transmembrane helix</keyword>